<dbReference type="Pfam" id="PF00232">
    <property type="entry name" value="Glyco_hydro_1"/>
    <property type="match status" value="1"/>
</dbReference>
<proteinExistence type="inferred from homology"/>
<evidence type="ECO:0008006" key="9">
    <source>
        <dbReference type="Google" id="ProtNLM"/>
    </source>
</evidence>
<keyword evidence="8" id="KW-1185">Reference proteome</keyword>
<dbReference type="PRINTS" id="PR00131">
    <property type="entry name" value="GLHYDRLASE1"/>
</dbReference>
<dbReference type="eggNOG" id="KOG0626">
    <property type="taxonomic scope" value="Eukaryota"/>
</dbReference>
<feature type="active site" description="Nucleophile" evidence="4">
    <location>
        <position position="504"/>
    </location>
</feature>
<dbReference type="PANTHER" id="PTHR10353:SF137">
    <property type="entry name" value="MYROSINASE 3-RELATED"/>
    <property type="match status" value="1"/>
</dbReference>
<organism evidence="7 8">
    <name type="scientific">Phaseolus vulgaris</name>
    <name type="common">Kidney bean</name>
    <name type="synonym">French bean</name>
    <dbReference type="NCBI Taxonomy" id="3885"/>
    <lineage>
        <taxon>Eukaryota</taxon>
        <taxon>Viridiplantae</taxon>
        <taxon>Streptophyta</taxon>
        <taxon>Embryophyta</taxon>
        <taxon>Tracheophyta</taxon>
        <taxon>Spermatophyta</taxon>
        <taxon>Magnoliopsida</taxon>
        <taxon>eudicotyledons</taxon>
        <taxon>Gunneridae</taxon>
        <taxon>Pentapetalae</taxon>
        <taxon>rosids</taxon>
        <taxon>fabids</taxon>
        <taxon>Fabales</taxon>
        <taxon>Fabaceae</taxon>
        <taxon>Papilionoideae</taxon>
        <taxon>50 kb inversion clade</taxon>
        <taxon>NPAAA clade</taxon>
        <taxon>indigoferoid/millettioid clade</taxon>
        <taxon>Phaseoleae</taxon>
        <taxon>Phaseolus</taxon>
    </lineage>
</organism>
<dbReference type="InterPro" id="IPR001360">
    <property type="entry name" value="Glyco_hydro_1"/>
</dbReference>
<gene>
    <name evidence="7" type="ORF">PHAVU_005G151800g</name>
</gene>
<dbReference type="OMA" id="TCITENG"/>
<dbReference type="FunFam" id="3.20.20.80:FF:000020">
    <property type="entry name" value="Beta-glucosidase 12"/>
    <property type="match status" value="1"/>
</dbReference>
<evidence type="ECO:0000256" key="1">
    <source>
        <dbReference type="ARBA" id="ARBA00010838"/>
    </source>
</evidence>
<evidence type="ECO:0000313" key="8">
    <source>
        <dbReference type="Proteomes" id="UP000000226"/>
    </source>
</evidence>
<evidence type="ECO:0000256" key="3">
    <source>
        <dbReference type="ARBA" id="ARBA00023295"/>
    </source>
</evidence>
<dbReference type="AlphaFoldDB" id="V7C0I3"/>
<dbReference type="PANTHER" id="PTHR10353">
    <property type="entry name" value="GLYCOSYL HYDROLASE"/>
    <property type="match status" value="1"/>
</dbReference>
<dbReference type="PROSITE" id="PS00572">
    <property type="entry name" value="GLYCOSYL_HYDROL_F1_1"/>
    <property type="match status" value="1"/>
</dbReference>
<evidence type="ECO:0000256" key="5">
    <source>
        <dbReference type="RuleBase" id="RU003690"/>
    </source>
</evidence>
<dbReference type="GO" id="GO:0008422">
    <property type="term" value="F:beta-glucosidase activity"/>
    <property type="evidence" value="ECO:0007669"/>
    <property type="project" value="TreeGrafter"/>
</dbReference>
<evidence type="ECO:0000256" key="6">
    <source>
        <dbReference type="RuleBase" id="RU004468"/>
    </source>
</evidence>
<keyword evidence="3 6" id="KW-0326">Glycosidase</keyword>
<evidence type="ECO:0000256" key="4">
    <source>
        <dbReference type="PROSITE-ProRule" id="PRU10055"/>
    </source>
</evidence>
<protein>
    <recommendedName>
        <fullName evidence="9">Beta-glucosidase</fullName>
    </recommendedName>
</protein>
<dbReference type="PROSITE" id="PS00653">
    <property type="entry name" value="GLYCOSYL_HYDROL_F1_2"/>
    <property type="match status" value="1"/>
</dbReference>
<reference evidence="8" key="1">
    <citation type="journal article" date="2014" name="Nat. Genet.">
        <title>A reference genome for common bean and genome-wide analysis of dual domestications.</title>
        <authorList>
            <person name="Schmutz J."/>
            <person name="McClean P.E."/>
            <person name="Mamidi S."/>
            <person name="Wu G.A."/>
            <person name="Cannon S.B."/>
            <person name="Grimwood J."/>
            <person name="Jenkins J."/>
            <person name="Shu S."/>
            <person name="Song Q."/>
            <person name="Chavarro C."/>
            <person name="Torres-Torres M."/>
            <person name="Geffroy V."/>
            <person name="Moghaddam S.M."/>
            <person name="Gao D."/>
            <person name="Abernathy B."/>
            <person name="Barry K."/>
            <person name="Blair M."/>
            <person name="Brick M.A."/>
            <person name="Chovatia M."/>
            <person name="Gepts P."/>
            <person name="Goodstein D.M."/>
            <person name="Gonzales M."/>
            <person name="Hellsten U."/>
            <person name="Hyten D.L."/>
            <person name="Jia G."/>
            <person name="Kelly J.D."/>
            <person name="Kudrna D."/>
            <person name="Lee R."/>
            <person name="Richard M.M."/>
            <person name="Miklas P.N."/>
            <person name="Osorno J.M."/>
            <person name="Rodrigues J."/>
            <person name="Thareau V."/>
            <person name="Urrea C.A."/>
            <person name="Wang M."/>
            <person name="Yu Y."/>
            <person name="Zhang M."/>
            <person name="Wing R.A."/>
            <person name="Cregan P.B."/>
            <person name="Rokhsar D.S."/>
            <person name="Jackson S.A."/>
        </authorList>
    </citation>
    <scope>NUCLEOTIDE SEQUENCE [LARGE SCALE GENOMIC DNA]</scope>
    <source>
        <strain evidence="8">cv. G19833</strain>
    </source>
</reference>
<dbReference type="SUPFAM" id="SSF51445">
    <property type="entry name" value="(Trans)glycosidases"/>
    <property type="match status" value="1"/>
</dbReference>
<dbReference type="SMR" id="V7C0I3"/>
<sequence>MAYTQGFLQLRALTTPVRVLPQRDVGTTQRNHILCMAQKEDVQDGDATTLSLLSRRLALGTAFVGGAAAAAKVSPADAAAAQLSLEKAAPVAVTTSPPNNSEYPASLEDALSLNRSSFPDDFIFGTASAAYQFEGAAFDYGRKASVWDNFTHKYPEKINDRSNGDVAVDEYHRYVEDVQIMKHMNLDAYRFSMSWSRIVPTGHVGINEEGVNREGLQYYTDLIDELIAKNIEPYVTLFHWDTPQALQEEYGGFLSHRIVDDYRDYANICFKYFGRKVKNWITLNEPYIYSREGYAVGDFAPGRCSDWQDSSCLGGDSGTEPYIVTHNLLLAHAAAVDVYKRNYQTSPDRKIGITLLSTWFEPYSDAPADINAAQRAFDFMLGWFMEPLTTGRYPESMRTLVGKRLPEFTADEAALLTKSYDFIGLNYYTANYVADRPRDEPRPESKIQPSYLTDSNVNFLTQRNGVPIGAPTASDWLYVYPKGFKNVLLYLKEKYEDPLIYITENGRGNDVNDETKTPEEARMDIFRIDYYYRHLYYLLSAMSEGVNVKGYFAWSLLDNFEWKNGYTVRFGLNYVDRNDDLKRYDKLSAKWFKKFLERPLELQG</sequence>
<keyword evidence="2 6" id="KW-0378">Hydrolase</keyword>
<dbReference type="Proteomes" id="UP000000226">
    <property type="component" value="Chromosome 5"/>
</dbReference>
<dbReference type="Gene3D" id="3.20.20.80">
    <property type="entry name" value="Glycosidases"/>
    <property type="match status" value="1"/>
</dbReference>
<name>V7C0I3_PHAVU</name>
<dbReference type="InterPro" id="IPR018120">
    <property type="entry name" value="Glyco_hydro_1_AS"/>
</dbReference>
<evidence type="ECO:0000256" key="2">
    <source>
        <dbReference type="ARBA" id="ARBA00022801"/>
    </source>
</evidence>
<dbReference type="GO" id="GO:0005975">
    <property type="term" value="P:carbohydrate metabolic process"/>
    <property type="evidence" value="ECO:0007669"/>
    <property type="project" value="InterPro"/>
</dbReference>
<dbReference type="Gramene" id="ESW22411">
    <property type="protein sequence ID" value="ESW22411"/>
    <property type="gene ID" value="PHAVU_005G151800g"/>
</dbReference>
<dbReference type="InterPro" id="IPR017853">
    <property type="entry name" value="GH"/>
</dbReference>
<evidence type="ECO:0000313" key="7">
    <source>
        <dbReference type="EMBL" id="ESW22411.1"/>
    </source>
</evidence>
<comment type="similarity">
    <text evidence="1 5">Belongs to the glycosyl hydrolase 1 family.</text>
</comment>
<dbReference type="InterPro" id="IPR033132">
    <property type="entry name" value="GH_1_N_CS"/>
</dbReference>
<dbReference type="EMBL" id="CM002292">
    <property type="protein sequence ID" value="ESW22411.1"/>
    <property type="molecule type" value="Genomic_DNA"/>
</dbReference>
<dbReference type="OrthoDB" id="1370886at2759"/>
<accession>V7C0I3</accession>